<feature type="region of interest" description="Disordered" evidence="1">
    <location>
        <begin position="98"/>
        <end position="167"/>
    </location>
</feature>
<feature type="compositionally biased region" description="Acidic residues" evidence="1">
    <location>
        <begin position="138"/>
        <end position="167"/>
    </location>
</feature>
<accession>A0AA88D9N1</accession>
<name>A0AA88D9N1_FICCA</name>
<evidence type="ECO:0000313" key="2">
    <source>
        <dbReference type="EMBL" id="GMN48236.1"/>
    </source>
</evidence>
<evidence type="ECO:0000313" key="3">
    <source>
        <dbReference type="Proteomes" id="UP001187192"/>
    </source>
</evidence>
<evidence type="ECO:0000256" key="1">
    <source>
        <dbReference type="SAM" id="MobiDB-lite"/>
    </source>
</evidence>
<keyword evidence="3" id="KW-1185">Reference proteome</keyword>
<dbReference type="Proteomes" id="UP001187192">
    <property type="component" value="Unassembled WGS sequence"/>
</dbReference>
<dbReference type="AlphaFoldDB" id="A0AA88D9N1"/>
<proteinExistence type="predicted"/>
<dbReference type="EMBL" id="BTGU01000027">
    <property type="protein sequence ID" value="GMN48236.1"/>
    <property type="molecule type" value="Genomic_DNA"/>
</dbReference>
<protein>
    <submittedName>
        <fullName evidence="2">Uncharacterized protein</fullName>
    </submittedName>
</protein>
<organism evidence="2 3">
    <name type="scientific">Ficus carica</name>
    <name type="common">Common fig</name>
    <dbReference type="NCBI Taxonomy" id="3494"/>
    <lineage>
        <taxon>Eukaryota</taxon>
        <taxon>Viridiplantae</taxon>
        <taxon>Streptophyta</taxon>
        <taxon>Embryophyta</taxon>
        <taxon>Tracheophyta</taxon>
        <taxon>Spermatophyta</taxon>
        <taxon>Magnoliopsida</taxon>
        <taxon>eudicotyledons</taxon>
        <taxon>Gunneridae</taxon>
        <taxon>Pentapetalae</taxon>
        <taxon>rosids</taxon>
        <taxon>fabids</taxon>
        <taxon>Rosales</taxon>
        <taxon>Moraceae</taxon>
        <taxon>Ficeae</taxon>
        <taxon>Ficus</taxon>
    </lineage>
</organism>
<feature type="compositionally biased region" description="Acidic residues" evidence="1">
    <location>
        <begin position="106"/>
        <end position="128"/>
    </location>
</feature>
<comment type="caution">
    <text evidence="2">The sequence shown here is derived from an EMBL/GenBank/DDBJ whole genome shotgun (WGS) entry which is preliminary data.</text>
</comment>
<gene>
    <name evidence="2" type="ORF">TIFTF001_017415</name>
</gene>
<reference evidence="2" key="1">
    <citation type="submission" date="2023-07" db="EMBL/GenBank/DDBJ databases">
        <title>draft genome sequence of fig (Ficus carica).</title>
        <authorList>
            <person name="Takahashi T."/>
            <person name="Nishimura K."/>
        </authorList>
    </citation>
    <scope>NUCLEOTIDE SEQUENCE</scope>
</reference>
<sequence>MLPYIPQDIGSPELQALYLLREGLPPVVKQFVPAPMMEITLENMIDAIMEAEIIAYMLQAIAPDDDYLLVPVDDAGIGEPVFQGGPILLEDLIPAVPLQEIPPQEAEADADDDAMDPTDFLADPEENPEGPPVIIIASDDEEDIEEEPKELEEQEEDPEEILFDDDD</sequence>